<protein>
    <submittedName>
        <fullName evidence="1">Uncharacterized protein</fullName>
    </submittedName>
</protein>
<reference evidence="1 4" key="2">
    <citation type="submission" date="2018-01" db="EMBL/GenBank/DDBJ databases">
        <title>Species boundaries and ecological features among Paraburkholderia terrae DSMZ17804T, P. hospita DSMZ17164T and P. caribensis DSMZ13236T.</title>
        <authorList>
            <person name="Pratama A.A."/>
        </authorList>
    </citation>
    <scope>NUCLEOTIDE SEQUENCE [LARGE SCALE GENOMIC DNA]</scope>
    <source>
        <strain evidence="1 4">DSM 17164</strain>
    </source>
</reference>
<dbReference type="EMBL" id="CP026106">
    <property type="protein sequence ID" value="AUT70712.1"/>
    <property type="molecule type" value="Genomic_DNA"/>
</dbReference>
<dbReference type="Proteomes" id="UP000004980">
    <property type="component" value="Unassembled WGS sequence"/>
</dbReference>
<reference evidence="2 3" key="1">
    <citation type="journal article" date="2012" name="J. Bacteriol.">
        <title>Draft Genome Sequence of the Soil Bacterium Burkholderia terrae Strain BS001, Which Interacts with Fungal Surface Structures.</title>
        <authorList>
            <person name="Nazir R."/>
            <person name="Hansen M.A."/>
            <person name="Sorensen S."/>
            <person name="van Elsas J.D."/>
        </authorList>
    </citation>
    <scope>NUCLEOTIDE SEQUENCE [LARGE SCALE GENOMIC DNA]</scope>
    <source>
        <strain evidence="2 3">BS001</strain>
    </source>
</reference>
<organism evidence="1 4">
    <name type="scientific">Paraburkholderia hospita</name>
    <dbReference type="NCBI Taxonomy" id="169430"/>
    <lineage>
        <taxon>Bacteria</taxon>
        <taxon>Pseudomonadati</taxon>
        <taxon>Pseudomonadota</taxon>
        <taxon>Betaproteobacteria</taxon>
        <taxon>Burkholderiales</taxon>
        <taxon>Burkholderiaceae</taxon>
        <taxon>Paraburkholderia</taxon>
    </lineage>
</organism>
<keyword evidence="3" id="KW-1185">Reference proteome</keyword>
<dbReference type="EMBL" id="AKAU01000161">
    <property type="protein sequence ID" value="EIM97363.1"/>
    <property type="molecule type" value="Genomic_DNA"/>
</dbReference>
<dbReference type="Proteomes" id="UP000236649">
    <property type="component" value="Chromosome 2"/>
</dbReference>
<dbReference type="KEGG" id="phs:C2L64_20230"/>
<accession>A0AAN1JD45</accession>
<evidence type="ECO:0000313" key="2">
    <source>
        <dbReference type="EMBL" id="EIM97363.1"/>
    </source>
</evidence>
<proteinExistence type="predicted"/>
<dbReference type="AlphaFoldDB" id="A0AAN1JD45"/>
<name>A0AAN1JD45_9BURK</name>
<gene>
    <name evidence="1" type="ORF">C2L64_20230</name>
    <name evidence="2" type="ORF">WQE_29478</name>
</gene>
<evidence type="ECO:0000313" key="4">
    <source>
        <dbReference type="Proteomes" id="UP000236649"/>
    </source>
</evidence>
<evidence type="ECO:0000313" key="3">
    <source>
        <dbReference type="Proteomes" id="UP000004980"/>
    </source>
</evidence>
<sequence length="91" mass="10143">MRMNRASLRSTGLSIGTTRQQVQFQSISGWEEGELFLAARSCKVWHQKRHCGIVLGTLPNVFIMSGVPRTASKSGFDVRNSMNALFGREGR</sequence>
<evidence type="ECO:0000313" key="1">
    <source>
        <dbReference type="EMBL" id="AUT70712.1"/>
    </source>
</evidence>